<dbReference type="Proteomes" id="UP000324222">
    <property type="component" value="Unassembled WGS sequence"/>
</dbReference>
<keyword evidence="2" id="KW-1185">Reference proteome</keyword>
<proteinExistence type="predicted"/>
<gene>
    <name evidence="1" type="ORF">E2C01_024467</name>
</gene>
<dbReference type="AlphaFoldDB" id="A0A5B7ECS7"/>
<accession>A0A5B7ECS7</accession>
<evidence type="ECO:0000313" key="2">
    <source>
        <dbReference type="Proteomes" id="UP000324222"/>
    </source>
</evidence>
<organism evidence="1 2">
    <name type="scientific">Portunus trituberculatus</name>
    <name type="common">Swimming crab</name>
    <name type="synonym">Neptunus trituberculatus</name>
    <dbReference type="NCBI Taxonomy" id="210409"/>
    <lineage>
        <taxon>Eukaryota</taxon>
        <taxon>Metazoa</taxon>
        <taxon>Ecdysozoa</taxon>
        <taxon>Arthropoda</taxon>
        <taxon>Crustacea</taxon>
        <taxon>Multicrustacea</taxon>
        <taxon>Malacostraca</taxon>
        <taxon>Eumalacostraca</taxon>
        <taxon>Eucarida</taxon>
        <taxon>Decapoda</taxon>
        <taxon>Pleocyemata</taxon>
        <taxon>Brachyura</taxon>
        <taxon>Eubrachyura</taxon>
        <taxon>Portunoidea</taxon>
        <taxon>Portunidae</taxon>
        <taxon>Portuninae</taxon>
        <taxon>Portunus</taxon>
    </lineage>
</organism>
<evidence type="ECO:0000313" key="1">
    <source>
        <dbReference type="EMBL" id="MPC31185.1"/>
    </source>
</evidence>
<dbReference type="EMBL" id="VSRR010002385">
    <property type="protein sequence ID" value="MPC31185.1"/>
    <property type="molecule type" value="Genomic_DNA"/>
</dbReference>
<sequence>MVQGGAGGCLLKQSQPHVSHKSLAKRCRHARQESDMRPNVLVFEPHMLSYRAATGAVLGLCRDSSISLAYPARSL</sequence>
<comment type="caution">
    <text evidence="1">The sequence shown here is derived from an EMBL/GenBank/DDBJ whole genome shotgun (WGS) entry which is preliminary data.</text>
</comment>
<name>A0A5B7ECS7_PORTR</name>
<reference evidence="1 2" key="1">
    <citation type="submission" date="2019-05" db="EMBL/GenBank/DDBJ databases">
        <title>Another draft genome of Portunus trituberculatus and its Hox gene families provides insights of decapod evolution.</title>
        <authorList>
            <person name="Jeong J.-H."/>
            <person name="Song I."/>
            <person name="Kim S."/>
            <person name="Choi T."/>
            <person name="Kim D."/>
            <person name="Ryu S."/>
            <person name="Kim W."/>
        </authorList>
    </citation>
    <scope>NUCLEOTIDE SEQUENCE [LARGE SCALE GENOMIC DNA]</scope>
    <source>
        <tissue evidence="1">Muscle</tissue>
    </source>
</reference>
<protein>
    <submittedName>
        <fullName evidence="1">Uncharacterized protein</fullName>
    </submittedName>
</protein>